<dbReference type="Proteomes" id="UP000265520">
    <property type="component" value="Unassembled WGS sequence"/>
</dbReference>
<name>A0A392V8X5_9FABA</name>
<organism evidence="1 2">
    <name type="scientific">Trifolium medium</name>
    <dbReference type="NCBI Taxonomy" id="97028"/>
    <lineage>
        <taxon>Eukaryota</taxon>
        <taxon>Viridiplantae</taxon>
        <taxon>Streptophyta</taxon>
        <taxon>Embryophyta</taxon>
        <taxon>Tracheophyta</taxon>
        <taxon>Spermatophyta</taxon>
        <taxon>Magnoliopsida</taxon>
        <taxon>eudicotyledons</taxon>
        <taxon>Gunneridae</taxon>
        <taxon>Pentapetalae</taxon>
        <taxon>rosids</taxon>
        <taxon>fabids</taxon>
        <taxon>Fabales</taxon>
        <taxon>Fabaceae</taxon>
        <taxon>Papilionoideae</taxon>
        <taxon>50 kb inversion clade</taxon>
        <taxon>NPAAA clade</taxon>
        <taxon>Hologalegina</taxon>
        <taxon>IRL clade</taxon>
        <taxon>Trifolieae</taxon>
        <taxon>Trifolium</taxon>
    </lineage>
</organism>
<accession>A0A392V8X5</accession>
<dbReference type="EMBL" id="LXQA011065708">
    <property type="protein sequence ID" value="MCI83381.1"/>
    <property type="molecule type" value="Genomic_DNA"/>
</dbReference>
<reference evidence="1 2" key="1">
    <citation type="journal article" date="2018" name="Front. Plant Sci.">
        <title>Red Clover (Trifolium pratense) and Zigzag Clover (T. medium) - A Picture of Genomic Similarities and Differences.</title>
        <authorList>
            <person name="Dluhosova J."/>
            <person name="Istvanek J."/>
            <person name="Nedelnik J."/>
            <person name="Repkova J."/>
        </authorList>
    </citation>
    <scope>NUCLEOTIDE SEQUENCE [LARGE SCALE GENOMIC DNA]</scope>
    <source>
        <strain evidence="2">cv. 10/8</strain>
        <tissue evidence="1">Leaf</tissue>
    </source>
</reference>
<proteinExistence type="predicted"/>
<evidence type="ECO:0000313" key="1">
    <source>
        <dbReference type="EMBL" id="MCI83381.1"/>
    </source>
</evidence>
<evidence type="ECO:0000313" key="2">
    <source>
        <dbReference type="Proteomes" id="UP000265520"/>
    </source>
</evidence>
<dbReference type="PANTHER" id="PTHR33240:SF15">
    <property type="entry name" value="GAG-PRO-LIKE PROTEIN"/>
    <property type="match status" value="1"/>
</dbReference>
<keyword evidence="2" id="KW-1185">Reference proteome</keyword>
<feature type="non-terminal residue" evidence="1">
    <location>
        <position position="56"/>
    </location>
</feature>
<protein>
    <submittedName>
        <fullName evidence="1">Uncharacterized protein</fullName>
    </submittedName>
</protein>
<dbReference type="Gene3D" id="2.40.70.10">
    <property type="entry name" value="Acid Proteases"/>
    <property type="match status" value="1"/>
</dbReference>
<sequence length="56" mass="6286">MGEVDLPMTIGPHVFHITFQVMDIQAAFSCLLGRPWIHEAGAVPSTLHQKLKFVRN</sequence>
<comment type="caution">
    <text evidence="1">The sequence shown here is derived from an EMBL/GenBank/DDBJ whole genome shotgun (WGS) entry which is preliminary data.</text>
</comment>
<dbReference type="InterPro" id="IPR021109">
    <property type="entry name" value="Peptidase_aspartic_dom_sf"/>
</dbReference>
<dbReference type="PANTHER" id="PTHR33240">
    <property type="entry name" value="OS08G0508500 PROTEIN"/>
    <property type="match status" value="1"/>
</dbReference>
<dbReference type="AlphaFoldDB" id="A0A392V8X5"/>